<dbReference type="Proteomes" id="UP001152622">
    <property type="component" value="Chromosome 3"/>
</dbReference>
<evidence type="ECO:0000256" key="2">
    <source>
        <dbReference type="ARBA" id="ARBA00022679"/>
    </source>
</evidence>
<proteinExistence type="inferred from homology"/>
<evidence type="ECO:0000256" key="13">
    <source>
        <dbReference type="SAM" id="Phobius"/>
    </source>
</evidence>
<evidence type="ECO:0000256" key="11">
    <source>
        <dbReference type="ARBA" id="ARBA00023136"/>
    </source>
</evidence>
<dbReference type="PANTHER" id="PTHR23129:SF1">
    <property type="entry name" value="ACYL-COENZYME A DIPHOSPHATASE FITM2"/>
    <property type="match status" value="1"/>
</dbReference>
<dbReference type="GO" id="GO:0005789">
    <property type="term" value="C:endoplasmic reticulum membrane"/>
    <property type="evidence" value="ECO:0007669"/>
    <property type="project" value="UniProtKB-SubCell"/>
</dbReference>
<evidence type="ECO:0000313" key="15">
    <source>
        <dbReference type="EMBL" id="KAJ8369702.1"/>
    </source>
</evidence>
<keyword evidence="9 13" id="KW-1133">Transmembrane helix</keyword>
<feature type="region of interest" description="Disordered" evidence="12">
    <location>
        <begin position="1"/>
        <end position="20"/>
    </location>
</feature>
<dbReference type="GO" id="GO:0016779">
    <property type="term" value="F:nucleotidyltransferase activity"/>
    <property type="evidence" value="ECO:0007669"/>
    <property type="project" value="UniProtKB-KW"/>
</dbReference>
<feature type="region of interest" description="Disordered" evidence="12">
    <location>
        <begin position="98"/>
        <end position="146"/>
    </location>
</feature>
<name>A0A9Q1FY35_SYNKA</name>
<dbReference type="GO" id="GO:0010945">
    <property type="term" value="F:coenzyme A diphosphatase activity"/>
    <property type="evidence" value="ECO:0007669"/>
    <property type="project" value="InterPro"/>
</dbReference>
<keyword evidence="2" id="KW-0808">Transferase</keyword>
<evidence type="ECO:0000259" key="14">
    <source>
        <dbReference type="Pfam" id="PF18697"/>
    </source>
</evidence>
<feature type="region of interest" description="Disordered" evidence="12">
    <location>
        <begin position="159"/>
        <end position="178"/>
    </location>
</feature>
<feature type="transmembrane region" description="Helical" evidence="13">
    <location>
        <begin position="392"/>
        <end position="415"/>
    </location>
</feature>
<dbReference type="Pfam" id="PF18697">
    <property type="entry name" value="MLVIN_C"/>
    <property type="match status" value="1"/>
</dbReference>
<feature type="compositionally biased region" description="Basic and acidic residues" evidence="12">
    <location>
        <begin position="1"/>
        <end position="12"/>
    </location>
</feature>
<gene>
    <name evidence="15" type="ORF">SKAU_G00097300</name>
</gene>
<dbReference type="PANTHER" id="PTHR23129">
    <property type="entry name" value="ACYL-COENZYME A DIPHOSPHATASE FITM2"/>
    <property type="match status" value="1"/>
</dbReference>
<protein>
    <recommendedName>
        <fullName evidence="14">Murine leukemia virus integrase C-terminal domain-containing protein</fullName>
    </recommendedName>
</protein>
<keyword evidence="8" id="KW-0256">Endoplasmic reticulum</keyword>
<evidence type="ECO:0000313" key="16">
    <source>
        <dbReference type="Proteomes" id="UP001152622"/>
    </source>
</evidence>
<keyword evidence="5" id="KW-0540">Nuclease</keyword>
<dbReference type="GO" id="GO:0019915">
    <property type="term" value="P:lipid storage"/>
    <property type="evidence" value="ECO:0007669"/>
    <property type="project" value="InterPro"/>
</dbReference>
<dbReference type="Pfam" id="PF10261">
    <property type="entry name" value="FIT"/>
    <property type="match status" value="2"/>
</dbReference>
<dbReference type="InterPro" id="IPR019388">
    <property type="entry name" value="FIT"/>
</dbReference>
<evidence type="ECO:0000256" key="1">
    <source>
        <dbReference type="ARBA" id="ARBA00004477"/>
    </source>
</evidence>
<dbReference type="InterPro" id="IPR040643">
    <property type="entry name" value="MLVIN_C"/>
</dbReference>
<dbReference type="Gene3D" id="2.30.30.850">
    <property type="match status" value="1"/>
</dbReference>
<keyword evidence="10" id="KW-0443">Lipid metabolism</keyword>
<evidence type="ECO:0000256" key="5">
    <source>
        <dbReference type="ARBA" id="ARBA00022722"/>
    </source>
</evidence>
<keyword evidence="11 13" id="KW-0472">Membrane</keyword>
<comment type="subcellular location">
    <subcellularLocation>
        <location evidence="1">Endoplasmic reticulum membrane</location>
        <topology evidence="1">Multi-pass membrane protein</topology>
    </subcellularLocation>
</comment>
<dbReference type="HAMAP" id="MF_03230">
    <property type="entry name" value="FITM2"/>
    <property type="match status" value="1"/>
</dbReference>
<dbReference type="GO" id="GO:0004519">
    <property type="term" value="F:endonuclease activity"/>
    <property type="evidence" value="ECO:0007669"/>
    <property type="project" value="UniProtKB-KW"/>
</dbReference>
<evidence type="ECO:0000256" key="7">
    <source>
        <dbReference type="ARBA" id="ARBA00022801"/>
    </source>
</evidence>
<organism evidence="15 16">
    <name type="scientific">Synaphobranchus kaupii</name>
    <name type="common">Kaup's arrowtooth eel</name>
    <dbReference type="NCBI Taxonomy" id="118154"/>
    <lineage>
        <taxon>Eukaryota</taxon>
        <taxon>Metazoa</taxon>
        <taxon>Chordata</taxon>
        <taxon>Craniata</taxon>
        <taxon>Vertebrata</taxon>
        <taxon>Euteleostomi</taxon>
        <taxon>Actinopterygii</taxon>
        <taxon>Neopterygii</taxon>
        <taxon>Teleostei</taxon>
        <taxon>Anguilliformes</taxon>
        <taxon>Synaphobranchidae</taxon>
        <taxon>Synaphobranchus</taxon>
    </lineage>
</organism>
<dbReference type="OrthoDB" id="5579088at2759"/>
<evidence type="ECO:0000256" key="8">
    <source>
        <dbReference type="ARBA" id="ARBA00022824"/>
    </source>
</evidence>
<keyword evidence="7" id="KW-0378">Hydrolase</keyword>
<dbReference type="EMBL" id="JAINUF010000003">
    <property type="protein sequence ID" value="KAJ8369702.1"/>
    <property type="molecule type" value="Genomic_DNA"/>
</dbReference>
<comment type="caution">
    <text evidence="15">The sequence shown here is derived from an EMBL/GenBank/DDBJ whole genome shotgun (WGS) entry which is preliminary data.</text>
</comment>
<dbReference type="AlphaFoldDB" id="A0A9Q1FY35"/>
<keyword evidence="6" id="KW-0255">Endonuclease</keyword>
<evidence type="ECO:0000256" key="6">
    <source>
        <dbReference type="ARBA" id="ARBA00022759"/>
    </source>
</evidence>
<keyword evidence="3 13" id="KW-0812">Transmembrane</keyword>
<evidence type="ECO:0000256" key="4">
    <source>
        <dbReference type="ARBA" id="ARBA00022695"/>
    </source>
</evidence>
<sequence length="461" mass="51647">MTVKNGDTETQARRTVQSTHAQLREELMKISKGCSTLGREAEQVEECTDEDQQEYARIVAQSKNRSKQAHKLGLGAGYVEGPEADIDRQAYAEVVARRQKEREPSPPMVRPKTRYVSTPKESESYSTTSVSSEGEEEEEAPRTGTTRLMHGAVWIENRKAAQERRKDNQRQVKGATEGRTSDISEDLCGIRPGDWVYIKVFKRRWSEPRREGPYKVVLTTPTALKVEGGIHVGGGHVAHEMGACLKQRVVILLTLAYKYFVKVSWGWTLLFLFPFITLSNAPNRGLPFVLRRLGSLAVATGVWYACTHSFAYIEDITGSCYESRALEEMRLELSSKADCMRAGLTWHGYDISGHSFNLPYFALVIAEEIAPMIELKGAGWRGPAYVDVALDVLYVALNGIVALWIWMFACTAIYFHDISHKLLGTSCGILGWYLTYQVWYPKPISPGLALSHQGSDVSNKP</sequence>
<evidence type="ECO:0000256" key="10">
    <source>
        <dbReference type="ARBA" id="ARBA00023098"/>
    </source>
</evidence>
<evidence type="ECO:0000256" key="9">
    <source>
        <dbReference type="ARBA" id="ARBA00022989"/>
    </source>
</evidence>
<feature type="compositionally biased region" description="Basic and acidic residues" evidence="12">
    <location>
        <begin position="159"/>
        <end position="170"/>
    </location>
</feature>
<dbReference type="GO" id="GO:0034389">
    <property type="term" value="P:lipid droplet organization"/>
    <property type="evidence" value="ECO:0007669"/>
    <property type="project" value="InterPro"/>
</dbReference>
<keyword evidence="16" id="KW-1185">Reference proteome</keyword>
<reference evidence="15" key="1">
    <citation type="journal article" date="2023" name="Science">
        <title>Genome structures resolve the early diversification of teleost fishes.</title>
        <authorList>
            <person name="Parey E."/>
            <person name="Louis A."/>
            <person name="Montfort J."/>
            <person name="Bouchez O."/>
            <person name="Roques C."/>
            <person name="Iampietro C."/>
            <person name="Lluch J."/>
            <person name="Castinel A."/>
            <person name="Donnadieu C."/>
            <person name="Desvignes T."/>
            <person name="Floi Bucao C."/>
            <person name="Jouanno E."/>
            <person name="Wen M."/>
            <person name="Mejri S."/>
            <person name="Dirks R."/>
            <person name="Jansen H."/>
            <person name="Henkel C."/>
            <person name="Chen W.J."/>
            <person name="Zahm M."/>
            <person name="Cabau C."/>
            <person name="Klopp C."/>
            <person name="Thompson A.W."/>
            <person name="Robinson-Rechavi M."/>
            <person name="Braasch I."/>
            <person name="Lecointre G."/>
            <person name="Bobe J."/>
            <person name="Postlethwait J.H."/>
            <person name="Berthelot C."/>
            <person name="Roest Crollius H."/>
            <person name="Guiguen Y."/>
        </authorList>
    </citation>
    <scope>NUCLEOTIDE SEQUENCE</scope>
    <source>
        <strain evidence="15">WJC10195</strain>
    </source>
</reference>
<dbReference type="GO" id="GO:0008654">
    <property type="term" value="P:phospholipid biosynthetic process"/>
    <property type="evidence" value="ECO:0007669"/>
    <property type="project" value="TreeGrafter"/>
</dbReference>
<evidence type="ECO:0000256" key="3">
    <source>
        <dbReference type="ARBA" id="ARBA00022692"/>
    </source>
</evidence>
<keyword evidence="4" id="KW-0548">Nucleotidyltransferase</keyword>
<feature type="transmembrane region" description="Helical" evidence="13">
    <location>
        <begin position="422"/>
        <end position="440"/>
    </location>
</feature>
<feature type="domain" description="Murine leukemia virus integrase C-terminal" evidence="14">
    <location>
        <begin position="191"/>
        <end position="228"/>
    </location>
</feature>
<evidence type="ECO:0000256" key="12">
    <source>
        <dbReference type="SAM" id="MobiDB-lite"/>
    </source>
</evidence>
<accession>A0A9Q1FY35</accession>
<dbReference type="InterPro" id="IPR046401">
    <property type="entry name" value="FITM1/2"/>
</dbReference>